<dbReference type="EMBL" id="JAJNDB010000001">
    <property type="protein sequence ID" value="MCD2193490.1"/>
    <property type="molecule type" value="Genomic_DNA"/>
</dbReference>
<comment type="caution">
    <text evidence="2">The sequence shown here is derived from an EMBL/GenBank/DDBJ whole genome shotgun (WGS) entry which is preliminary data.</text>
</comment>
<evidence type="ECO:0000313" key="2">
    <source>
        <dbReference type="EMBL" id="MCD2193490.1"/>
    </source>
</evidence>
<evidence type="ECO:0000313" key="3">
    <source>
        <dbReference type="Proteomes" id="UP001199469"/>
    </source>
</evidence>
<keyword evidence="3" id="KW-1185">Reference proteome</keyword>
<feature type="region of interest" description="Disordered" evidence="1">
    <location>
        <begin position="17"/>
        <end position="36"/>
    </location>
</feature>
<dbReference type="RefSeq" id="WP_230731691.1">
    <property type="nucleotide sequence ID" value="NZ_JAJNDB010000001.1"/>
</dbReference>
<proteinExistence type="predicted"/>
<dbReference type="Proteomes" id="UP001199469">
    <property type="component" value="Unassembled WGS sequence"/>
</dbReference>
<organism evidence="2 3">
    <name type="scientific">Actinomycetospora endophytica</name>
    <dbReference type="NCBI Taxonomy" id="2291215"/>
    <lineage>
        <taxon>Bacteria</taxon>
        <taxon>Bacillati</taxon>
        <taxon>Actinomycetota</taxon>
        <taxon>Actinomycetes</taxon>
        <taxon>Pseudonocardiales</taxon>
        <taxon>Pseudonocardiaceae</taxon>
        <taxon>Actinomycetospora</taxon>
    </lineage>
</organism>
<feature type="region of interest" description="Disordered" evidence="1">
    <location>
        <begin position="58"/>
        <end position="89"/>
    </location>
</feature>
<name>A0ABS8P7H3_9PSEU</name>
<protein>
    <submittedName>
        <fullName evidence="2">Uncharacterized protein</fullName>
    </submittedName>
</protein>
<sequence length="130" mass="13665">MSDRYEQLRAEIDAEIAKLRGSSAPETPANPADYDDHSDRAELAAQVAQAAQQAVAQVQAPPKPSPIPRALQRPNTVAPPPTPAPERNGQLVLATGQAPVRIPGTNVAVSVGIEVGGDQPAVRLLWRVVA</sequence>
<evidence type="ECO:0000256" key="1">
    <source>
        <dbReference type="SAM" id="MobiDB-lite"/>
    </source>
</evidence>
<gene>
    <name evidence="2" type="ORF">LQ327_08855</name>
</gene>
<accession>A0ABS8P7H3</accession>
<reference evidence="2 3" key="1">
    <citation type="submission" date="2021-11" db="EMBL/GenBank/DDBJ databases">
        <title>Draft genome sequence of Actinomycetospora sp. SF1 isolated from the rhizosphere soil.</title>
        <authorList>
            <person name="Duangmal K."/>
            <person name="Chantavorakit T."/>
        </authorList>
    </citation>
    <scope>NUCLEOTIDE SEQUENCE [LARGE SCALE GENOMIC DNA]</scope>
    <source>
        <strain evidence="2 3">TBRC 5722</strain>
    </source>
</reference>